<dbReference type="GO" id="GO:0005615">
    <property type="term" value="C:extracellular space"/>
    <property type="evidence" value="ECO:0007669"/>
    <property type="project" value="InterPro"/>
</dbReference>
<protein>
    <submittedName>
        <fullName evidence="4">Extracellular matrix protein 1a</fullName>
    </submittedName>
</protein>
<dbReference type="GO" id="GO:0007165">
    <property type="term" value="P:signal transduction"/>
    <property type="evidence" value="ECO:0007669"/>
    <property type="project" value="InterPro"/>
</dbReference>
<evidence type="ECO:0000256" key="1">
    <source>
        <dbReference type="ARBA" id="ARBA00004613"/>
    </source>
</evidence>
<dbReference type="GO" id="GO:0030500">
    <property type="term" value="P:regulation of bone mineralization"/>
    <property type="evidence" value="ECO:0007669"/>
    <property type="project" value="TreeGrafter"/>
</dbReference>
<dbReference type="InterPro" id="IPR020858">
    <property type="entry name" value="Serum_albumin-like"/>
</dbReference>
<dbReference type="STRING" id="244447.ENSCSEP00000011110"/>
<dbReference type="SUPFAM" id="SSF48552">
    <property type="entry name" value="Serum albumin-like"/>
    <property type="match status" value="1"/>
</dbReference>
<dbReference type="PANTHER" id="PTHR16776:SF3">
    <property type="entry name" value="EXTRACELLULAR MATRIX PROTEIN 1"/>
    <property type="match status" value="1"/>
</dbReference>
<dbReference type="Ensembl" id="ENSCSET00000011243.1">
    <property type="protein sequence ID" value="ENSCSEP00000011110.1"/>
    <property type="gene ID" value="ENSCSEG00000007135.1"/>
</dbReference>
<dbReference type="PANTHER" id="PTHR16776">
    <property type="entry name" value="EXTRACELLULAR MATRIX PROTEIN 1"/>
    <property type="match status" value="1"/>
</dbReference>
<evidence type="ECO:0000313" key="5">
    <source>
        <dbReference type="Proteomes" id="UP000265120"/>
    </source>
</evidence>
<evidence type="ECO:0000313" key="4">
    <source>
        <dbReference type="Ensembl" id="ENSCSEP00000011110.1"/>
    </source>
</evidence>
<dbReference type="AlphaFoldDB" id="A0A3P8VF67"/>
<sequence>PPACPTVHNLAAICHSGHGRPRYPPNFFPGSRFSHFRRRGSAINRLESWFSLCCSGQVARQSHLILCCTRQAWKQALSQFCDEEYSTMTLPYECCAERGEARWMCFDSELPNPNYSATPDYTPPQVPDEPGFSFDSNAC</sequence>
<dbReference type="Pfam" id="PF05782">
    <property type="entry name" value="ECM1"/>
    <property type="match status" value="1"/>
</dbReference>
<evidence type="ECO:0000256" key="2">
    <source>
        <dbReference type="ARBA" id="ARBA00022525"/>
    </source>
</evidence>
<name>A0A3P8VF67_CYNSE</name>
<reference evidence="4" key="2">
    <citation type="submission" date="2025-08" db="UniProtKB">
        <authorList>
            <consortium name="Ensembl"/>
        </authorList>
    </citation>
    <scope>IDENTIFICATION</scope>
</reference>
<evidence type="ECO:0000256" key="3">
    <source>
        <dbReference type="ARBA" id="ARBA00022737"/>
    </source>
</evidence>
<dbReference type="OMA" id="TLPYECC"/>
<keyword evidence="3" id="KW-0677">Repeat</keyword>
<dbReference type="InterPro" id="IPR008605">
    <property type="entry name" value="ECM1"/>
</dbReference>
<dbReference type="InParanoid" id="A0A3P8VF67"/>
<reference evidence="4 5" key="1">
    <citation type="journal article" date="2014" name="Nat. Genet.">
        <title>Whole-genome sequence of a flatfish provides insights into ZW sex chromosome evolution and adaptation to a benthic lifestyle.</title>
        <authorList>
            <person name="Chen S."/>
            <person name="Zhang G."/>
            <person name="Shao C."/>
            <person name="Huang Q."/>
            <person name="Liu G."/>
            <person name="Zhang P."/>
            <person name="Song W."/>
            <person name="An N."/>
            <person name="Chalopin D."/>
            <person name="Volff J.N."/>
            <person name="Hong Y."/>
            <person name="Li Q."/>
            <person name="Sha Z."/>
            <person name="Zhou H."/>
            <person name="Xie M."/>
            <person name="Yu Q."/>
            <person name="Liu Y."/>
            <person name="Xiang H."/>
            <person name="Wang N."/>
            <person name="Wu K."/>
            <person name="Yang C."/>
            <person name="Zhou Q."/>
            <person name="Liao X."/>
            <person name="Yang L."/>
            <person name="Hu Q."/>
            <person name="Zhang J."/>
            <person name="Meng L."/>
            <person name="Jin L."/>
            <person name="Tian Y."/>
            <person name="Lian J."/>
            <person name="Yang J."/>
            <person name="Miao G."/>
            <person name="Liu S."/>
            <person name="Liang Z."/>
            <person name="Yan F."/>
            <person name="Li Y."/>
            <person name="Sun B."/>
            <person name="Zhang H."/>
            <person name="Zhang J."/>
            <person name="Zhu Y."/>
            <person name="Du M."/>
            <person name="Zhao Y."/>
            <person name="Schartl M."/>
            <person name="Tang Q."/>
            <person name="Wang J."/>
        </authorList>
    </citation>
    <scope>NUCLEOTIDE SEQUENCE</scope>
</reference>
<comment type="subcellular location">
    <subcellularLocation>
        <location evidence="1">Secreted</location>
    </subcellularLocation>
</comment>
<proteinExistence type="predicted"/>
<dbReference type="Gene3D" id="1.10.246.10">
    <property type="match status" value="1"/>
</dbReference>
<accession>A0A3P8VF67</accession>
<reference evidence="4" key="3">
    <citation type="submission" date="2025-09" db="UniProtKB">
        <authorList>
            <consortium name="Ensembl"/>
        </authorList>
    </citation>
    <scope>IDENTIFICATION</scope>
</reference>
<dbReference type="GeneTree" id="ENSGT00390000006215"/>
<keyword evidence="5" id="KW-1185">Reference proteome</keyword>
<dbReference type="Proteomes" id="UP000265120">
    <property type="component" value="Chromosome 18"/>
</dbReference>
<keyword evidence="2" id="KW-0964">Secreted</keyword>
<organism evidence="4 5">
    <name type="scientific">Cynoglossus semilaevis</name>
    <name type="common">Tongue sole</name>
    <dbReference type="NCBI Taxonomy" id="244447"/>
    <lineage>
        <taxon>Eukaryota</taxon>
        <taxon>Metazoa</taxon>
        <taxon>Chordata</taxon>
        <taxon>Craniata</taxon>
        <taxon>Vertebrata</taxon>
        <taxon>Euteleostomi</taxon>
        <taxon>Actinopterygii</taxon>
        <taxon>Neopterygii</taxon>
        <taxon>Teleostei</taxon>
        <taxon>Neoteleostei</taxon>
        <taxon>Acanthomorphata</taxon>
        <taxon>Carangaria</taxon>
        <taxon>Pleuronectiformes</taxon>
        <taxon>Pleuronectoidei</taxon>
        <taxon>Cynoglossidae</taxon>
        <taxon>Cynoglossinae</taxon>
        <taxon>Cynoglossus</taxon>
    </lineage>
</organism>